<feature type="transmembrane region" description="Helical" evidence="1">
    <location>
        <begin position="45"/>
        <end position="64"/>
    </location>
</feature>
<comment type="caution">
    <text evidence="2">The sequence shown here is derived from an EMBL/GenBank/DDBJ whole genome shotgun (WGS) entry which is preliminary data.</text>
</comment>
<organism evidence="2 3">
    <name type="scientific">Tissierella pigra</name>
    <dbReference type="NCBI Taxonomy" id="2607614"/>
    <lineage>
        <taxon>Bacteria</taxon>
        <taxon>Bacillati</taxon>
        <taxon>Bacillota</taxon>
        <taxon>Tissierellia</taxon>
        <taxon>Tissierellales</taxon>
        <taxon>Tissierellaceae</taxon>
        <taxon>Tissierella</taxon>
    </lineage>
</organism>
<evidence type="ECO:0000256" key="1">
    <source>
        <dbReference type="SAM" id="Phobius"/>
    </source>
</evidence>
<proteinExistence type="predicted"/>
<keyword evidence="1" id="KW-0812">Transmembrane</keyword>
<feature type="transmembrane region" description="Helical" evidence="1">
    <location>
        <begin position="70"/>
        <end position="88"/>
    </location>
</feature>
<name>A0A6N7XJV6_9FIRM</name>
<keyword evidence="1" id="KW-0472">Membrane</keyword>
<evidence type="ECO:0000313" key="2">
    <source>
        <dbReference type="EMBL" id="MSU02361.1"/>
    </source>
</evidence>
<keyword evidence="1" id="KW-1133">Transmembrane helix</keyword>
<gene>
    <name evidence="2" type="ORF">FYJ83_12915</name>
</gene>
<dbReference type="Proteomes" id="UP000469523">
    <property type="component" value="Unassembled WGS sequence"/>
</dbReference>
<dbReference type="AlphaFoldDB" id="A0A6N7XJV6"/>
<evidence type="ECO:0000313" key="3">
    <source>
        <dbReference type="Proteomes" id="UP000469523"/>
    </source>
</evidence>
<keyword evidence="3" id="KW-1185">Reference proteome</keyword>
<protein>
    <submittedName>
        <fullName evidence="2">Uncharacterized protein</fullName>
    </submittedName>
</protein>
<sequence>MRPEENNRDYLNEVWRRVRVQEYDKYQLEKITENKKFVRRMEIKLSLLIFGGLSVISIILYFILGISMEWLIICISAFLIGAETYDYLSFNEAKRRIYYENSN</sequence>
<dbReference type="RefSeq" id="WP_154441145.1">
    <property type="nucleotide sequence ID" value="NZ_VUNQ01000030.1"/>
</dbReference>
<accession>A0A6N7XJV6</accession>
<dbReference type="EMBL" id="VUNQ01000030">
    <property type="protein sequence ID" value="MSU02361.1"/>
    <property type="molecule type" value="Genomic_DNA"/>
</dbReference>
<reference evidence="2 3" key="1">
    <citation type="submission" date="2019-09" db="EMBL/GenBank/DDBJ databases">
        <title>In-depth cultivation of the pig gut microbiome towards novel bacterial diversity and tailored functional studies.</title>
        <authorList>
            <person name="Wylensek D."/>
            <person name="Hitch T.C.A."/>
            <person name="Clavel T."/>
        </authorList>
    </citation>
    <scope>NUCLEOTIDE SEQUENCE [LARGE SCALE GENOMIC DNA]</scope>
    <source>
        <strain evidence="2 3">WCA3-693-APC-4?</strain>
    </source>
</reference>